<proteinExistence type="predicted"/>
<evidence type="ECO:0008006" key="6">
    <source>
        <dbReference type="Google" id="ProtNLM"/>
    </source>
</evidence>
<accession>A0A1B9G2W9</accession>
<reference evidence="4" key="2">
    <citation type="submission" date="2013-07" db="EMBL/GenBank/DDBJ databases">
        <authorList>
            <consortium name="The Broad Institute Genome Sequencing Platform"/>
            <person name="Cuomo C."/>
            <person name="Litvintseva A."/>
            <person name="Chen Y."/>
            <person name="Heitman J."/>
            <person name="Sun S."/>
            <person name="Springer D."/>
            <person name="Dromer F."/>
            <person name="Young S.K."/>
            <person name="Zeng Q."/>
            <person name="Gargeya S."/>
            <person name="Fitzgerald M."/>
            <person name="Abouelleil A."/>
            <person name="Alvarado L."/>
            <person name="Berlin A.M."/>
            <person name="Chapman S.B."/>
            <person name="Dewar J."/>
            <person name="Goldberg J."/>
            <person name="Griggs A."/>
            <person name="Gujja S."/>
            <person name="Hansen M."/>
            <person name="Howarth C."/>
            <person name="Imamovic A."/>
            <person name="Larimer J."/>
            <person name="McCowan C."/>
            <person name="Murphy C."/>
            <person name="Pearson M."/>
            <person name="Priest M."/>
            <person name="Roberts A."/>
            <person name="Saif S."/>
            <person name="Shea T."/>
            <person name="Sykes S."/>
            <person name="Wortman J."/>
            <person name="Nusbaum C."/>
            <person name="Birren B."/>
        </authorList>
    </citation>
    <scope>NUCLEOTIDE SEQUENCE</scope>
    <source>
        <strain evidence="4">CBS 10118</strain>
    </source>
</reference>
<protein>
    <recommendedName>
        <fullName evidence="6">Secreted protein</fullName>
    </recommendedName>
</protein>
<dbReference type="AlphaFoldDB" id="A0A1B9G2W9"/>
<dbReference type="KEGG" id="kbi:30209590"/>
<name>A0A1B9G2W9_9TREE</name>
<evidence type="ECO:0000313" key="5">
    <source>
        <dbReference type="Proteomes" id="UP000092730"/>
    </source>
</evidence>
<dbReference type="Proteomes" id="UP000092730">
    <property type="component" value="Chromosome 4"/>
</dbReference>
<dbReference type="EMBL" id="KI894021">
    <property type="protein sequence ID" value="OCF25372.1"/>
    <property type="molecule type" value="Genomic_DNA"/>
</dbReference>
<reference evidence="4" key="4">
    <citation type="submission" date="2024-02" db="EMBL/GenBank/DDBJ databases">
        <title>Comparative genomics of Cryptococcus and Kwoniella reveals pathogenesis evolution and contrasting modes of karyotype evolution via chromosome fusion or intercentromeric recombination.</title>
        <authorList>
            <person name="Coelho M.A."/>
            <person name="David-Palma M."/>
            <person name="Shea T."/>
            <person name="Bowers K."/>
            <person name="McGinley-Smith S."/>
            <person name="Mohammad A.W."/>
            <person name="Gnirke A."/>
            <person name="Yurkov A.M."/>
            <person name="Nowrousian M."/>
            <person name="Sun S."/>
            <person name="Cuomo C.A."/>
            <person name="Heitman J."/>
        </authorList>
    </citation>
    <scope>NUCLEOTIDE SEQUENCE</scope>
    <source>
        <strain evidence="4">CBS 10118</strain>
    </source>
</reference>
<evidence type="ECO:0000313" key="3">
    <source>
        <dbReference type="EMBL" id="OCF25372.1"/>
    </source>
</evidence>
<dbReference type="GeneID" id="30209590"/>
<evidence type="ECO:0000256" key="1">
    <source>
        <dbReference type="SAM" id="MobiDB-lite"/>
    </source>
</evidence>
<feature type="chain" id="PRO_5042334803" description="Secreted protein" evidence="2">
    <location>
        <begin position="22"/>
        <end position="182"/>
    </location>
</feature>
<keyword evidence="2" id="KW-0732">Signal</keyword>
<evidence type="ECO:0000256" key="2">
    <source>
        <dbReference type="SAM" id="SignalP"/>
    </source>
</evidence>
<feature type="region of interest" description="Disordered" evidence="1">
    <location>
        <begin position="56"/>
        <end position="87"/>
    </location>
</feature>
<dbReference type="VEuPathDB" id="FungiDB:I302_05191"/>
<organism evidence="3">
    <name type="scientific">Kwoniella bestiolae CBS 10118</name>
    <dbReference type="NCBI Taxonomy" id="1296100"/>
    <lineage>
        <taxon>Eukaryota</taxon>
        <taxon>Fungi</taxon>
        <taxon>Dikarya</taxon>
        <taxon>Basidiomycota</taxon>
        <taxon>Agaricomycotina</taxon>
        <taxon>Tremellomycetes</taxon>
        <taxon>Tremellales</taxon>
        <taxon>Cryptococcaceae</taxon>
        <taxon>Kwoniella</taxon>
    </lineage>
</organism>
<dbReference type="RefSeq" id="XP_019046442.1">
    <property type="nucleotide sequence ID" value="XM_019191812.1"/>
</dbReference>
<dbReference type="EMBL" id="CP144544">
    <property type="protein sequence ID" value="WVW84038.1"/>
    <property type="molecule type" value="Genomic_DNA"/>
</dbReference>
<feature type="compositionally biased region" description="Polar residues" evidence="1">
    <location>
        <begin position="58"/>
        <end position="69"/>
    </location>
</feature>
<reference evidence="3" key="3">
    <citation type="submission" date="2014-01" db="EMBL/GenBank/DDBJ databases">
        <title>Evolution of pathogenesis and genome organization in the Tremellales.</title>
        <authorList>
            <person name="Cuomo C."/>
            <person name="Litvintseva A."/>
            <person name="Heitman J."/>
            <person name="Chen Y."/>
            <person name="Sun S."/>
            <person name="Springer D."/>
            <person name="Dromer F."/>
            <person name="Young S."/>
            <person name="Zeng Q."/>
            <person name="Chapman S."/>
            <person name="Gujja S."/>
            <person name="Saif S."/>
            <person name="Birren B."/>
        </authorList>
    </citation>
    <scope>NUCLEOTIDE SEQUENCE</scope>
    <source>
        <strain evidence="3">CBS 10118</strain>
    </source>
</reference>
<reference evidence="3" key="1">
    <citation type="submission" date="2013-07" db="EMBL/GenBank/DDBJ databases">
        <title>The Genome Sequence of Cryptococcus bestiolae CBS10118.</title>
        <authorList>
            <consortium name="The Broad Institute Genome Sequencing Platform"/>
            <person name="Cuomo C."/>
            <person name="Litvintseva A."/>
            <person name="Chen Y."/>
            <person name="Heitman J."/>
            <person name="Sun S."/>
            <person name="Springer D."/>
            <person name="Dromer F."/>
            <person name="Young S.K."/>
            <person name="Zeng Q."/>
            <person name="Gargeya S."/>
            <person name="Fitzgerald M."/>
            <person name="Abouelleil A."/>
            <person name="Alvarado L."/>
            <person name="Berlin A.M."/>
            <person name="Chapman S.B."/>
            <person name="Dewar J."/>
            <person name="Goldberg J."/>
            <person name="Griggs A."/>
            <person name="Gujja S."/>
            <person name="Hansen M."/>
            <person name="Howarth C."/>
            <person name="Imamovic A."/>
            <person name="Larimer J."/>
            <person name="McCowan C."/>
            <person name="Murphy C."/>
            <person name="Pearson M."/>
            <person name="Priest M."/>
            <person name="Roberts A."/>
            <person name="Saif S."/>
            <person name="Shea T."/>
            <person name="Sykes S."/>
            <person name="Wortman J."/>
            <person name="Nusbaum C."/>
            <person name="Birren B."/>
        </authorList>
    </citation>
    <scope>NUCLEOTIDE SEQUENCE [LARGE SCALE GENOMIC DNA]</scope>
    <source>
        <strain evidence="3">CBS 10118</strain>
    </source>
</reference>
<sequence>MKFNSIVILTSLLTLTNTAWSAPVRQLSDRSPEPEPGRFDGVLDSAGHQVGGVIGRPISNSDEMTNHLSGRSPEAQPGNRFGGVLDSPGHNVGGVVHNGPISIPGEFTNHLSGRSAEPEPGFKFGGVYGGVNHLPGGTVVYGRSAGPAPAPEAEAQPEDHPWWYNLEYFRVYFLPPILDERD</sequence>
<feature type="signal peptide" evidence="2">
    <location>
        <begin position="1"/>
        <end position="21"/>
    </location>
</feature>
<keyword evidence="5" id="KW-1185">Reference proteome</keyword>
<evidence type="ECO:0000313" key="4">
    <source>
        <dbReference type="EMBL" id="WVW84038.1"/>
    </source>
</evidence>
<gene>
    <name evidence="3" type="ORF">I302_05191</name>
    <name evidence="4" type="ORF">I302_106066</name>
</gene>